<dbReference type="eggNOG" id="COG2764">
    <property type="taxonomic scope" value="Bacteria"/>
</dbReference>
<evidence type="ECO:0000313" key="3">
    <source>
        <dbReference type="Proteomes" id="UP000002011"/>
    </source>
</evidence>
<organism evidence="2 3">
    <name type="scientific">Dyadobacter fermentans (strain ATCC 700827 / DSM 18053 / CIP 107007 / KCTC 52180 / NS114)</name>
    <dbReference type="NCBI Taxonomy" id="471854"/>
    <lineage>
        <taxon>Bacteria</taxon>
        <taxon>Pseudomonadati</taxon>
        <taxon>Bacteroidota</taxon>
        <taxon>Cytophagia</taxon>
        <taxon>Cytophagales</taxon>
        <taxon>Spirosomataceae</taxon>
        <taxon>Dyadobacter</taxon>
    </lineage>
</organism>
<sequence>MSTTKIPNGHQTIMPYLMLDGAPKFRDFTTTVFGGTIGATQYQEDHPEQIRHSEVRIGDSTIMFCDSRPEWPAQPANLFVYVDNADDTYQKALDAGGTSVMPPADQDYGRSCGVADPCGNTWWITSVL</sequence>
<dbReference type="OrthoDB" id="9795306at2"/>
<keyword evidence="2" id="KW-0223">Dioxygenase</keyword>
<dbReference type="Proteomes" id="UP000002011">
    <property type="component" value="Chromosome"/>
</dbReference>
<proteinExistence type="predicted"/>
<evidence type="ECO:0000259" key="1">
    <source>
        <dbReference type="PROSITE" id="PS51819"/>
    </source>
</evidence>
<dbReference type="PANTHER" id="PTHR34109:SF1">
    <property type="entry name" value="VOC DOMAIN-CONTAINING PROTEIN"/>
    <property type="match status" value="1"/>
</dbReference>
<dbReference type="SUPFAM" id="SSF54593">
    <property type="entry name" value="Glyoxalase/Bleomycin resistance protein/Dihydroxybiphenyl dioxygenase"/>
    <property type="match status" value="1"/>
</dbReference>
<dbReference type="RefSeq" id="WP_015814093.1">
    <property type="nucleotide sequence ID" value="NC_013037.1"/>
</dbReference>
<keyword evidence="2" id="KW-0560">Oxidoreductase</keyword>
<dbReference type="InterPro" id="IPR037523">
    <property type="entry name" value="VOC_core"/>
</dbReference>
<evidence type="ECO:0000313" key="2">
    <source>
        <dbReference type="EMBL" id="ACT95852.1"/>
    </source>
</evidence>
<dbReference type="PROSITE" id="PS51819">
    <property type="entry name" value="VOC"/>
    <property type="match status" value="1"/>
</dbReference>
<name>C6W4M8_DYAFD</name>
<dbReference type="PANTHER" id="PTHR34109">
    <property type="entry name" value="BNAUNNG04460D PROTEIN-RELATED"/>
    <property type="match status" value="1"/>
</dbReference>
<dbReference type="STRING" id="471854.Dfer_4651"/>
<dbReference type="Pfam" id="PF00903">
    <property type="entry name" value="Glyoxalase"/>
    <property type="match status" value="1"/>
</dbReference>
<dbReference type="Gene3D" id="3.30.720.110">
    <property type="match status" value="1"/>
</dbReference>
<dbReference type="InterPro" id="IPR004360">
    <property type="entry name" value="Glyas_Fos-R_dOase_dom"/>
</dbReference>
<dbReference type="AlphaFoldDB" id="C6W4M8"/>
<feature type="domain" description="VOC" evidence="1">
    <location>
        <begin position="7"/>
        <end position="127"/>
    </location>
</feature>
<accession>C6W4M8</accession>
<dbReference type="GO" id="GO:0051213">
    <property type="term" value="F:dioxygenase activity"/>
    <property type="evidence" value="ECO:0007669"/>
    <property type="project" value="UniProtKB-KW"/>
</dbReference>
<gene>
    <name evidence="2" type="ordered locus">Dfer_4651</name>
</gene>
<protein>
    <submittedName>
        <fullName evidence="2">Glyoxalase/bleomycin resistance protein/dioxygenase</fullName>
    </submittedName>
</protein>
<reference evidence="2 3" key="1">
    <citation type="journal article" date="2009" name="Stand. Genomic Sci.">
        <title>Complete genome sequence of Dyadobacter fermentans type strain (NS114).</title>
        <authorList>
            <person name="Lang E."/>
            <person name="Lapidus A."/>
            <person name="Chertkov O."/>
            <person name="Brettin T."/>
            <person name="Detter J.C."/>
            <person name="Han C."/>
            <person name="Copeland A."/>
            <person name="Glavina Del Rio T."/>
            <person name="Nolan M."/>
            <person name="Chen F."/>
            <person name="Lucas S."/>
            <person name="Tice H."/>
            <person name="Cheng J.F."/>
            <person name="Land M."/>
            <person name="Hauser L."/>
            <person name="Chang Y.J."/>
            <person name="Jeffries C.D."/>
            <person name="Kopitz M."/>
            <person name="Bruce D."/>
            <person name="Goodwin L."/>
            <person name="Pitluck S."/>
            <person name="Ovchinnikova G."/>
            <person name="Pati A."/>
            <person name="Ivanova N."/>
            <person name="Mavrommatis K."/>
            <person name="Chen A."/>
            <person name="Palaniappan K."/>
            <person name="Chain P."/>
            <person name="Bristow J."/>
            <person name="Eisen J.A."/>
            <person name="Markowitz V."/>
            <person name="Hugenholtz P."/>
            <person name="Goker M."/>
            <person name="Rohde M."/>
            <person name="Kyrpides N.C."/>
            <person name="Klenk H.P."/>
        </authorList>
    </citation>
    <scope>NUCLEOTIDE SEQUENCE [LARGE SCALE GENOMIC DNA]</scope>
    <source>
        <strain evidence="3">ATCC 700827 / DSM 18053 / CIP 107007 / KCTC 52180 / NS114</strain>
    </source>
</reference>
<dbReference type="Gene3D" id="3.30.720.120">
    <property type="match status" value="1"/>
</dbReference>
<dbReference type="EMBL" id="CP001619">
    <property type="protein sequence ID" value="ACT95852.1"/>
    <property type="molecule type" value="Genomic_DNA"/>
</dbReference>
<dbReference type="InterPro" id="IPR029068">
    <property type="entry name" value="Glyas_Bleomycin-R_OHBP_Dase"/>
</dbReference>
<dbReference type="KEGG" id="dfe:Dfer_4651"/>
<dbReference type="HOGENOM" id="CLU_046006_11_2_10"/>
<keyword evidence="3" id="KW-1185">Reference proteome</keyword>
<dbReference type="CDD" id="cd07246">
    <property type="entry name" value="VOC_like"/>
    <property type="match status" value="1"/>
</dbReference>